<keyword evidence="5 9" id="KW-0472">Membrane</keyword>
<feature type="transmembrane region" description="Helical" evidence="9">
    <location>
        <begin position="494"/>
        <end position="519"/>
    </location>
</feature>
<comment type="similarity">
    <text evidence="2">Belongs to the polycystin family.</text>
</comment>
<keyword evidence="3 9" id="KW-0812">Transmembrane</keyword>
<evidence type="ECO:0000313" key="12">
    <source>
        <dbReference type="EMBL" id="CEM42655.1"/>
    </source>
</evidence>
<feature type="transmembrane region" description="Helical" evidence="9">
    <location>
        <begin position="1052"/>
        <end position="1073"/>
    </location>
</feature>
<feature type="transmembrane region" description="Helical" evidence="9">
    <location>
        <begin position="946"/>
        <end position="976"/>
    </location>
</feature>
<evidence type="ECO:0000256" key="3">
    <source>
        <dbReference type="ARBA" id="ARBA00022692"/>
    </source>
</evidence>
<feature type="transmembrane region" description="Helical" evidence="9">
    <location>
        <begin position="295"/>
        <end position="314"/>
    </location>
</feature>
<keyword evidence="7" id="KW-0175">Coiled coil</keyword>
<proteinExistence type="inferred from homology"/>
<gene>
    <name evidence="12" type="ORF">Cvel_6611</name>
</gene>
<keyword evidence="6" id="KW-0325">Glycoprotein</keyword>
<comment type="subcellular location">
    <subcellularLocation>
        <location evidence="1">Membrane</location>
        <topology evidence="1">Multi-pass membrane protein</topology>
    </subcellularLocation>
</comment>
<evidence type="ECO:0000256" key="2">
    <source>
        <dbReference type="ARBA" id="ARBA00007200"/>
    </source>
</evidence>
<dbReference type="GO" id="GO:0016020">
    <property type="term" value="C:membrane"/>
    <property type="evidence" value="ECO:0007669"/>
    <property type="project" value="UniProtKB-SubCell"/>
</dbReference>
<evidence type="ECO:0000256" key="4">
    <source>
        <dbReference type="ARBA" id="ARBA00022989"/>
    </source>
</evidence>
<dbReference type="GO" id="GO:0005509">
    <property type="term" value="F:calcium ion binding"/>
    <property type="evidence" value="ECO:0007669"/>
    <property type="project" value="InterPro"/>
</dbReference>
<dbReference type="PANTHER" id="PTHR10877">
    <property type="entry name" value="POLYCYSTIN FAMILY MEMBER"/>
    <property type="match status" value="1"/>
</dbReference>
<organism evidence="12">
    <name type="scientific">Chromera velia CCMP2878</name>
    <dbReference type="NCBI Taxonomy" id="1169474"/>
    <lineage>
        <taxon>Eukaryota</taxon>
        <taxon>Sar</taxon>
        <taxon>Alveolata</taxon>
        <taxon>Colpodellida</taxon>
        <taxon>Chromeraceae</taxon>
        <taxon>Chromera</taxon>
    </lineage>
</organism>
<dbReference type="Pfam" id="PF20519">
    <property type="entry name" value="Polycystin_dom"/>
    <property type="match status" value="1"/>
</dbReference>
<dbReference type="InterPro" id="IPR046791">
    <property type="entry name" value="Polycystin_dom"/>
</dbReference>
<feature type="transmembrane region" description="Helical" evidence="9">
    <location>
        <begin position="65"/>
        <end position="83"/>
    </location>
</feature>
<dbReference type="PANTHER" id="PTHR10877:SF183">
    <property type="entry name" value="AT14535P-RELATED"/>
    <property type="match status" value="1"/>
</dbReference>
<evidence type="ECO:0000256" key="9">
    <source>
        <dbReference type="SAM" id="Phobius"/>
    </source>
</evidence>
<evidence type="ECO:0008006" key="13">
    <source>
        <dbReference type="Google" id="ProtNLM"/>
    </source>
</evidence>
<name>A0A0G4HFF2_9ALVE</name>
<feature type="domain" description="Polycystin" evidence="11">
    <location>
        <begin position="211"/>
        <end position="289"/>
    </location>
</feature>
<dbReference type="InterPro" id="IPR013122">
    <property type="entry name" value="PKD1_2_channel"/>
</dbReference>
<feature type="region of interest" description="Disordered" evidence="8">
    <location>
        <begin position="538"/>
        <end position="596"/>
    </location>
</feature>
<protein>
    <recommendedName>
        <fullName evidence="13">Polycystin cation channel PKD1/PKD2 domain-containing protein</fullName>
    </recommendedName>
</protein>
<reference evidence="12" key="1">
    <citation type="submission" date="2014-11" db="EMBL/GenBank/DDBJ databases">
        <authorList>
            <person name="Otto D Thomas"/>
            <person name="Naeem Raeece"/>
        </authorList>
    </citation>
    <scope>NUCLEOTIDE SEQUENCE</scope>
</reference>
<feature type="domain" description="Polycystin cation channel PKD1/PKD2" evidence="10">
    <location>
        <begin position="294"/>
        <end position="525"/>
    </location>
</feature>
<feature type="coiled-coil region" evidence="7">
    <location>
        <begin position="1277"/>
        <end position="1340"/>
    </location>
</feature>
<dbReference type="InterPro" id="IPR003915">
    <property type="entry name" value="PKD_2"/>
</dbReference>
<feature type="transmembrane region" description="Helical" evidence="9">
    <location>
        <begin position="875"/>
        <end position="896"/>
    </location>
</feature>
<feature type="transmembrane region" description="Helical" evidence="9">
    <location>
        <begin position="334"/>
        <end position="357"/>
    </location>
</feature>
<evidence type="ECO:0000256" key="6">
    <source>
        <dbReference type="ARBA" id="ARBA00023180"/>
    </source>
</evidence>
<evidence type="ECO:0000259" key="10">
    <source>
        <dbReference type="Pfam" id="PF08016"/>
    </source>
</evidence>
<dbReference type="EMBL" id="CDMZ01002503">
    <property type="protein sequence ID" value="CEM42655.1"/>
    <property type="molecule type" value="Genomic_DNA"/>
</dbReference>
<feature type="transmembrane region" description="Helical" evidence="9">
    <location>
        <begin position="608"/>
        <end position="629"/>
    </location>
</feature>
<dbReference type="PRINTS" id="PR01433">
    <property type="entry name" value="POLYCYSTIN2"/>
</dbReference>
<keyword evidence="4 9" id="KW-1133">Transmembrane helix</keyword>
<feature type="compositionally biased region" description="Acidic residues" evidence="8">
    <location>
        <begin position="547"/>
        <end position="560"/>
    </location>
</feature>
<evidence type="ECO:0000256" key="7">
    <source>
        <dbReference type="SAM" id="Coils"/>
    </source>
</evidence>
<evidence type="ECO:0000256" key="5">
    <source>
        <dbReference type="ARBA" id="ARBA00023136"/>
    </source>
</evidence>
<feature type="transmembrane region" description="Helical" evidence="9">
    <location>
        <begin position="436"/>
        <end position="458"/>
    </location>
</feature>
<feature type="transmembrane region" description="Helical" evidence="9">
    <location>
        <begin position="1093"/>
        <end position="1119"/>
    </location>
</feature>
<dbReference type="Gene3D" id="1.10.287.70">
    <property type="match status" value="1"/>
</dbReference>
<feature type="domain" description="Polycystin cation channel PKD1/PKD2" evidence="10">
    <location>
        <begin position="956"/>
        <end position="1078"/>
    </location>
</feature>
<accession>A0A0G4HFF2</accession>
<dbReference type="Pfam" id="PF08016">
    <property type="entry name" value="PKD_channel"/>
    <property type="match status" value="2"/>
</dbReference>
<evidence type="ECO:0000259" key="11">
    <source>
        <dbReference type="Pfam" id="PF20519"/>
    </source>
</evidence>
<sequence length="1344" mass="149705">MFAYTCIMRTHNSAMQKDLEVERRQVYRIALFGEDFEADNHLNQKSRVLRREKLRSRERVSKLQIGTYMLFLGTASAFAFLAYTSHPVYLTYTSVTEAISSAPLSSSRDGEALADVASVADVADWMQGAMLDLFIPNNGGYPGRLLCQNQLVPPWLRLTQRRKKLTKTGDSRFSAFFPYRWENADTGVTAGTDETAFGSEGEFVYEGGKGYMDAGGFVLQINLTSTSPTAAEQVSSALESGFLDRQTSSLVVEFCIFNANLNAATYANVIFLVNSRGFVESEVEAETVFMGTDSLPAVACAAVASFLSFVYLGLEVRRLRQIGATKYFLDPWSIFDLLSSLLAVAACLMFVISSAGLDSLSMYKFSLGGFGDTLTDAKTGELFSDILARTELWREGRRVTAVMLIVSWMRFLKFLSRVQPRLGLLAESLGRSASALLLFSLIVVVLFFGFVFFCTLNFGNSVEEFSTLANSAALLFNFLLGEVDELSLILESDFWAAVIFFVAYVMVFFFVILNMYLAVLATAYSISIRNVEEQEEEDRALAVNKGDDEESEEESDEDEKELQKKRRRQQKHLATVKGTEEEQQEAEERRRRRSLEKEAEKSKNHFKIWMILAIWSVSFLLFYCLMVAFQLEPENRREAAMGVSLVLEGTGAADIGSREDLIEWVEGDLTEALFSAANTTQQQYLFPSGITAGEADGGGIYYPLVLGGWNVILGSSPVRMSLRLMRMDSFSPDALVLASANASRSTALVENKRTSDAEIEGTSSFSVEEPITELEDLGCTFTSSAFAEKGAYECFISADATNGTAMLHSLATSSSVMSDNLTVLSVDFVNFNANLDIFTYSVVAVSVQPTGSMSASLSSKAFRGNVYDFSKTRNVIRVVFEAFAVTLFLSVLFMALKRILIDTCKRLPKEDELLKKYEEELAEDLAHGNVHAGAQKPKLKSWPRKVAMWCTSHTGVFDLMDFLLCCIIAASLSFWIQVLTEAEAVSNFPLPPTGDQNALLKGARQVTEMLDDYARLAAVATPLVFLRSLRIFSLTPRLTILTKTLGAAAMNLLWFIVMLVVIMAGYVCAGMVLLSPAVEALREADGVIGPPFYFSYIILFYFVFVNFFMAIVAEAYAIVKRDLAGKQHFSSLDIVHTVKMLKAILFKPKAPEKKDVDDVASEEFRGDARDSFSDLSETDGGAKLQRGHLLEELSKVKQTDDDMLAGMGMNANIGAQPLTPGQWARLDASLRQWVVEEAGTMVDLFRKYETRRVVAGGQHESLERLLLDIQTEAFERLKVLDAECIREEKEVEEKNALLTSSLRPDLEALDHFIAYMESALYARKEEFKRLKNDYDDLRERQEEP</sequence>
<evidence type="ECO:0000256" key="1">
    <source>
        <dbReference type="ARBA" id="ARBA00004141"/>
    </source>
</evidence>
<dbReference type="InterPro" id="IPR051223">
    <property type="entry name" value="Polycystin"/>
</dbReference>
<evidence type="ECO:0000256" key="8">
    <source>
        <dbReference type="SAM" id="MobiDB-lite"/>
    </source>
</evidence>
<dbReference type="VEuPathDB" id="CryptoDB:Cvel_6611"/>